<dbReference type="InterPro" id="IPR021514">
    <property type="entry name" value="DUF3176"/>
</dbReference>
<evidence type="ECO:0000256" key="1">
    <source>
        <dbReference type="SAM" id="MobiDB-lite"/>
    </source>
</evidence>
<proteinExistence type="predicted"/>
<keyword evidence="4" id="KW-1185">Reference proteome</keyword>
<protein>
    <submittedName>
        <fullName evidence="3">Uncharacterized protein</fullName>
    </submittedName>
</protein>
<feature type="region of interest" description="Disordered" evidence="1">
    <location>
        <begin position="435"/>
        <end position="459"/>
    </location>
</feature>
<organism evidence="3 4">
    <name type="scientific">Didymosphaeria variabile</name>
    <dbReference type="NCBI Taxonomy" id="1932322"/>
    <lineage>
        <taxon>Eukaryota</taxon>
        <taxon>Fungi</taxon>
        <taxon>Dikarya</taxon>
        <taxon>Ascomycota</taxon>
        <taxon>Pezizomycotina</taxon>
        <taxon>Dothideomycetes</taxon>
        <taxon>Pleosporomycetidae</taxon>
        <taxon>Pleosporales</taxon>
        <taxon>Massarineae</taxon>
        <taxon>Didymosphaeriaceae</taxon>
        <taxon>Didymosphaeria</taxon>
    </lineage>
</organism>
<evidence type="ECO:0000256" key="2">
    <source>
        <dbReference type="SAM" id="Phobius"/>
    </source>
</evidence>
<dbReference type="PANTHER" id="PTHR35394:SF5">
    <property type="entry name" value="DUF3176 DOMAIN-CONTAINING PROTEIN"/>
    <property type="match status" value="1"/>
</dbReference>
<sequence length="459" mass="51059">MWDFEIFDNASRGPWGSILLLIRTKGRALAALGAGITLFSLVLDPFFQQVVDFPSRWALQGTSSIPRTIWYEPRYIPEFRAGKEVYQLDNDISMATKKFFYDNGTQPVKFGNGYLTEAVDSSVGTASKNEVLLTRLLPLVTNPERAPLFGGSVNFNDIRNRLLDVLIVSAANGTAGVLRNETPVAHECAISWCVKTIESAYFMGTYKERVIGTIENTTSGEFPWQTKFIISPSGNGTKISYRENITIGVQTDANGSDVVRYGMDNNTFVRVTAVFDDIFPSFYTATNMSSVPKLRYKTNIIGAPFQRALDFNPWSAENNITRHLERMTDAITNVVRSYPNASYTDGSAFSQETYVAVRWQWLALPLALLILSAIFLIATIKKTADEGVWKSSAIATLLYGLPDHVQKQITTAVQGDLPRVKAKKLKVRLHATKGWRLSGNSSPPVVSKPKQYQPPPGWI</sequence>
<feature type="transmembrane region" description="Helical" evidence="2">
    <location>
        <begin position="359"/>
        <end position="380"/>
    </location>
</feature>
<dbReference type="Proteomes" id="UP001140513">
    <property type="component" value="Unassembled WGS sequence"/>
</dbReference>
<dbReference type="EMBL" id="JAPEUX010000001">
    <property type="protein sequence ID" value="KAJ4359627.1"/>
    <property type="molecule type" value="Genomic_DNA"/>
</dbReference>
<evidence type="ECO:0000313" key="3">
    <source>
        <dbReference type="EMBL" id="KAJ4359627.1"/>
    </source>
</evidence>
<keyword evidence="2" id="KW-0812">Transmembrane</keyword>
<comment type="caution">
    <text evidence="3">The sequence shown here is derived from an EMBL/GenBank/DDBJ whole genome shotgun (WGS) entry which is preliminary data.</text>
</comment>
<dbReference type="Pfam" id="PF11374">
    <property type="entry name" value="DUF3176"/>
    <property type="match status" value="1"/>
</dbReference>
<dbReference type="RefSeq" id="XP_056075829.1">
    <property type="nucleotide sequence ID" value="XM_056209007.1"/>
</dbReference>
<name>A0A9W9CFH3_9PLEO</name>
<keyword evidence="2" id="KW-1133">Transmembrane helix</keyword>
<dbReference type="GeneID" id="80903712"/>
<keyword evidence="2" id="KW-0472">Membrane</keyword>
<reference evidence="3" key="1">
    <citation type="submission" date="2022-10" db="EMBL/GenBank/DDBJ databases">
        <title>Tapping the CABI collections for fungal endophytes: first genome assemblies for Collariella, Neodidymelliopsis, Ascochyta clinopodiicola, Didymella pomorum, Didymosphaeria variabile, Neocosmospora piperis and Neocucurbitaria cava.</title>
        <authorList>
            <person name="Hill R."/>
        </authorList>
    </citation>
    <scope>NUCLEOTIDE SEQUENCE</scope>
    <source>
        <strain evidence="3">IMI 356815</strain>
    </source>
</reference>
<accession>A0A9W9CFH3</accession>
<evidence type="ECO:0000313" key="4">
    <source>
        <dbReference type="Proteomes" id="UP001140513"/>
    </source>
</evidence>
<gene>
    <name evidence="3" type="ORF">N0V89_000182</name>
</gene>
<dbReference type="OrthoDB" id="5242705at2759"/>
<dbReference type="PANTHER" id="PTHR35394">
    <property type="entry name" value="DUF3176 DOMAIN-CONTAINING PROTEIN"/>
    <property type="match status" value="1"/>
</dbReference>
<dbReference type="AlphaFoldDB" id="A0A9W9CFH3"/>